<keyword evidence="1" id="KW-1185">Reference proteome</keyword>
<reference evidence="1" key="1">
    <citation type="journal article" date="2014" name="Nat. Commun.">
        <title>The tobacco genome sequence and its comparison with those of tomato and potato.</title>
        <authorList>
            <person name="Sierro N."/>
            <person name="Battey J.N."/>
            <person name="Ouadi S."/>
            <person name="Bakaher N."/>
            <person name="Bovet L."/>
            <person name="Willig A."/>
            <person name="Goepfert S."/>
            <person name="Peitsch M.C."/>
            <person name="Ivanov N.V."/>
        </authorList>
    </citation>
    <scope>NUCLEOTIDE SEQUENCE [LARGE SCALE GENOMIC DNA]</scope>
</reference>
<dbReference type="Proteomes" id="UP000790787">
    <property type="component" value="Chromosome 13"/>
</dbReference>
<evidence type="ECO:0000313" key="1">
    <source>
        <dbReference type="Proteomes" id="UP000790787"/>
    </source>
</evidence>
<dbReference type="RefSeq" id="XP_075084898.1">
    <property type="nucleotide sequence ID" value="XM_075228797.1"/>
</dbReference>
<organism evidence="1 2">
    <name type="scientific">Nicotiana tabacum</name>
    <name type="common">Common tobacco</name>
    <dbReference type="NCBI Taxonomy" id="4097"/>
    <lineage>
        <taxon>Eukaryota</taxon>
        <taxon>Viridiplantae</taxon>
        <taxon>Streptophyta</taxon>
        <taxon>Embryophyta</taxon>
        <taxon>Tracheophyta</taxon>
        <taxon>Spermatophyta</taxon>
        <taxon>Magnoliopsida</taxon>
        <taxon>eudicotyledons</taxon>
        <taxon>Gunneridae</taxon>
        <taxon>Pentapetalae</taxon>
        <taxon>asterids</taxon>
        <taxon>lamiids</taxon>
        <taxon>Solanales</taxon>
        <taxon>Solanaceae</taxon>
        <taxon>Nicotianoideae</taxon>
        <taxon>Nicotianeae</taxon>
        <taxon>Nicotiana</taxon>
    </lineage>
</organism>
<gene>
    <name evidence="2" type="primary">LOC142168136</name>
</gene>
<reference evidence="2" key="2">
    <citation type="submission" date="2025-08" db="UniProtKB">
        <authorList>
            <consortium name="RefSeq"/>
        </authorList>
    </citation>
    <scope>IDENTIFICATION</scope>
    <source>
        <tissue evidence="2">Leaf</tissue>
    </source>
</reference>
<proteinExistence type="predicted"/>
<protein>
    <submittedName>
        <fullName evidence="2">Uncharacterized protein LOC142168136</fullName>
    </submittedName>
</protein>
<accession>A0AC58SIT5</accession>
<evidence type="ECO:0000313" key="2">
    <source>
        <dbReference type="RefSeq" id="XP_075084898.1"/>
    </source>
</evidence>
<sequence length="167" mass="19594">MECYKKARREVKITVTAAKTAACDRLYEVLGGKVGDRKLYKLAKIRERKARDLDRVRYIKDEDGKVLVEEACIGHRWQEYFHKLLNEEGERHIVVGELDKSESQRDFGFCRRIKCEEVDVAIWKMSKGKATGPDEIPVKFWKKTGRDEEDTRRLAVEFDDSVVQKQR</sequence>
<name>A0AC58SIT5_TOBAC</name>